<protein>
    <submittedName>
        <fullName evidence="2">Uncharacterized protein</fullName>
    </submittedName>
</protein>
<dbReference type="AlphaFoldDB" id="A0A564W0Q2"/>
<dbReference type="EMBL" id="CABHNT010000057">
    <property type="protein sequence ID" value="VUX38511.1"/>
    <property type="molecule type" value="Genomic_DNA"/>
</dbReference>
<sequence>MWLLLAGRLLGQHDHGQDAGNRKQHGGVGKRREGVEHHAERTHAYTKRLAKHHADTVPALNARTEFVRNPFADGAGQRHGNHRIGKLHERPEETQHYEACVLPQNQRDQRAQHATRHHPRGTAAQRNTCAVGQRGDQGHREHGGHHANDHQHGQRHHQVSGDGQRTAGGRIDGDRYGRSGVVAEQTSHRVGHGDGIQCYPRCADQNGSGEEPPVETGYLARGGSLTIGGDHRIAHIEICRRQIRRRGIHAGRGSGSSRRTGGRQTHGLGLGLIGGCLGRTPTIFDGQSGHGILVFGTQCLVEIRAVVNTRAHVRFQHVAALSLLSSPAGGTGQLRLSMTRNPATCKTARAH</sequence>
<evidence type="ECO:0000313" key="2">
    <source>
        <dbReference type="EMBL" id="VUX38511.1"/>
    </source>
</evidence>
<feature type="region of interest" description="Disordered" evidence="1">
    <location>
        <begin position="13"/>
        <end position="41"/>
    </location>
</feature>
<reference evidence="2 3" key="1">
    <citation type="submission" date="2019-07" db="EMBL/GenBank/DDBJ databases">
        <authorList>
            <person name="Hibberd C M."/>
            <person name="Gehrig L. J."/>
            <person name="Chang H.-W."/>
            <person name="Venkatesh S."/>
        </authorList>
    </citation>
    <scope>NUCLEOTIDE SEQUENCE [LARGE SCALE GENOMIC DNA]</scope>
    <source>
        <strain evidence="2">Bifidobacterium_longum_subsp_infantis_JG_Bg463</strain>
    </source>
</reference>
<evidence type="ECO:0000256" key="1">
    <source>
        <dbReference type="SAM" id="MobiDB-lite"/>
    </source>
</evidence>
<feature type="compositionally biased region" description="Basic and acidic residues" evidence="1">
    <location>
        <begin position="136"/>
        <end position="152"/>
    </location>
</feature>
<evidence type="ECO:0000313" key="3">
    <source>
        <dbReference type="Proteomes" id="UP000345266"/>
    </source>
</evidence>
<gene>
    <name evidence="2" type="ORF">BLJG463_02352</name>
</gene>
<name>A0A564W0Q2_BIFLI</name>
<accession>A0A564W0Q2</accession>
<feature type="compositionally biased region" description="Basic and acidic residues" evidence="1">
    <location>
        <begin position="30"/>
        <end position="41"/>
    </location>
</feature>
<feature type="region of interest" description="Disordered" evidence="1">
    <location>
        <begin position="106"/>
        <end position="176"/>
    </location>
</feature>
<organism evidence="2 3">
    <name type="scientific">Bifidobacterium longum subsp. infantis</name>
    <dbReference type="NCBI Taxonomy" id="1682"/>
    <lineage>
        <taxon>Bacteria</taxon>
        <taxon>Bacillati</taxon>
        <taxon>Actinomycetota</taxon>
        <taxon>Actinomycetes</taxon>
        <taxon>Bifidobacteriales</taxon>
        <taxon>Bifidobacteriaceae</taxon>
        <taxon>Bifidobacterium</taxon>
    </lineage>
</organism>
<dbReference type="Proteomes" id="UP000345266">
    <property type="component" value="Unassembled WGS sequence"/>
</dbReference>
<proteinExistence type="predicted"/>